<keyword evidence="3" id="KW-1185">Reference proteome</keyword>
<reference evidence="2 3" key="1">
    <citation type="journal article" date="2015" name="Stand. Genomic Sci.">
        <title>Genomic Encyclopedia of Bacterial and Archaeal Type Strains, Phase III: the genomes of soil and plant-associated and newly described type strains.</title>
        <authorList>
            <person name="Whitman W.B."/>
            <person name="Woyke T."/>
            <person name="Klenk H.P."/>
            <person name="Zhou Y."/>
            <person name="Lilburn T.G."/>
            <person name="Beck B.J."/>
            <person name="De Vos P."/>
            <person name="Vandamme P."/>
            <person name="Eisen J.A."/>
            <person name="Garrity G."/>
            <person name="Hugenholtz P."/>
            <person name="Kyrpides N.C."/>
        </authorList>
    </citation>
    <scope>NUCLEOTIDE SEQUENCE [LARGE SCALE GENOMIC DNA]</scope>
    <source>
        <strain evidence="2 3">VKM Ac-2541</strain>
    </source>
</reference>
<gene>
    <name evidence="2" type="ORF">EV646_11542</name>
</gene>
<dbReference type="Proteomes" id="UP000295573">
    <property type="component" value="Unassembled WGS sequence"/>
</dbReference>
<comment type="caution">
    <text evidence="2">The sequence shown here is derived from an EMBL/GenBank/DDBJ whole genome shotgun (WGS) entry which is preliminary data.</text>
</comment>
<proteinExistence type="predicted"/>
<evidence type="ECO:0000313" key="2">
    <source>
        <dbReference type="EMBL" id="TCO41501.1"/>
    </source>
</evidence>
<name>A0A4R2IAK3_9ACTN</name>
<dbReference type="EMBL" id="SLWR01000015">
    <property type="protein sequence ID" value="TCO41501.1"/>
    <property type="molecule type" value="Genomic_DNA"/>
</dbReference>
<sequence length="151" mass="15869">MATFNSPPGWPEPLEPDWEPPPDWLPDQSWPAAPPGWAFWLNSRGTRSRGPSGGYGAEPPLKLVAGCVAGGIAFIVLLTAISGGDNSGATFASVPGSTITTTVTVPGPTATITVTEPVGEPVDNRPCLWIGLGCLWTRQPIPMPMHVQSAW</sequence>
<organism evidence="2 3">
    <name type="scientific">Kribbella antiqua</name>
    <dbReference type="NCBI Taxonomy" id="2512217"/>
    <lineage>
        <taxon>Bacteria</taxon>
        <taxon>Bacillati</taxon>
        <taxon>Actinomycetota</taxon>
        <taxon>Actinomycetes</taxon>
        <taxon>Propionibacteriales</taxon>
        <taxon>Kribbellaceae</taxon>
        <taxon>Kribbella</taxon>
    </lineage>
</organism>
<feature type="region of interest" description="Disordered" evidence="1">
    <location>
        <begin position="1"/>
        <end position="31"/>
    </location>
</feature>
<evidence type="ECO:0000313" key="3">
    <source>
        <dbReference type="Proteomes" id="UP000295573"/>
    </source>
</evidence>
<protein>
    <submittedName>
        <fullName evidence="2">Uncharacterized protein</fullName>
    </submittedName>
</protein>
<evidence type="ECO:0000256" key="1">
    <source>
        <dbReference type="SAM" id="MobiDB-lite"/>
    </source>
</evidence>
<accession>A0A4R2IAK3</accession>
<dbReference type="AlphaFoldDB" id="A0A4R2IAK3"/>